<feature type="transmembrane region" description="Helical" evidence="9">
    <location>
        <begin position="337"/>
        <end position="359"/>
    </location>
</feature>
<keyword evidence="6" id="KW-0067">ATP-binding</keyword>
<dbReference type="PROSITE" id="PS00211">
    <property type="entry name" value="ABC_TRANSPORTER_1"/>
    <property type="match status" value="1"/>
</dbReference>
<reference evidence="11" key="1">
    <citation type="submission" date="2015-03" db="EMBL/GenBank/DDBJ databases">
        <title>A transcriptome of Araucaria cunninghamii, an australian fine timber species.</title>
        <authorList>
            <person name="Jing Yi C.J.Y."/>
            <person name="Yin San L.Y.S."/>
            <person name="Abdul Karim S.S."/>
            <person name="Wan Azmi N.N."/>
            <person name="Hercus R.R."/>
            <person name="Croft L.L."/>
        </authorList>
    </citation>
    <scope>NUCLEOTIDE SEQUENCE</scope>
    <source>
        <strain evidence="11">MI0301</strain>
        <tissue evidence="11">Leaf</tissue>
    </source>
</reference>
<evidence type="ECO:0000259" key="10">
    <source>
        <dbReference type="PROSITE" id="PS50893"/>
    </source>
</evidence>
<feature type="transmembrane region" description="Helical" evidence="9">
    <location>
        <begin position="308"/>
        <end position="331"/>
    </location>
</feature>
<accession>A0A0D6R137</accession>
<evidence type="ECO:0000256" key="7">
    <source>
        <dbReference type="ARBA" id="ARBA00022989"/>
    </source>
</evidence>
<dbReference type="InterPro" id="IPR027417">
    <property type="entry name" value="P-loop_NTPase"/>
</dbReference>
<evidence type="ECO:0000313" key="11">
    <source>
        <dbReference type="EMBL" id="JAG95625.1"/>
    </source>
</evidence>
<organism evidence="11">
    <name type="scientific">Araucaria cunninghamii</name>
    <name type="common">Hoop pine</name>
    <name type="synonym">Moreton Bay pine</name>
    <dbReference type="NCBI Taxonomy" id="56994"/>
    <lineage>
        <taxon>Eukaryota</taxon>
        <taxon>Viridiplantae</taxon>
        <taxon>Streptophyta</taxon>
        <taxon>Embryophyta</taxon>
        <taxon>Tracheophyta</taxon>
        <taxon>Spermatophyta</taxon>
        <taxon>Pinopsida</taxon>
        <taxon>Pinidae</taxon>
        <taxon>Conifers II</taxon>
        <taxon>Araucariales</taxon>
        <taxon>Araucariaceae</taxon>
        <taxon>Araucaria</taxon>
    </lineage>
</organism>
<evidence type="ECO:0000256" key="2">
    <source>
        <dbReference type="ARBA" id="ARBA00008526"/>
    </source>
</evidence>
<feature type="transmembrane region" description="Helical" evidence="9">
    <location>
        <begin position="270"/>
        <end position="296"/>
    </location>
</feature>
<dbReference type="Pfam" id="PF25158">
    <property type="entry name" value="ABCA11_C"/>
    <property type="match status" value="1"/>
</dbReference>
<evidence type="ECO:0000256" key="9">
    <source>
        <dbReference type="SAM" id="Phobius"/>
    </source>
</evidence>
<comment type="subcellular location">
    <subcellularLocation>
        <location evidence="1">Membrane</location>
        <topology evidence="1">Multi-pass membrane protein</topology>
    </subcellularLocation>
</comment>
<dbReference type="GO" id="GO:0016020">
    <property type="term" value="C:membrane"/>
    <property type="evidence" value="ECO:0007669"/>
    <property type="project" value="UniProtKB-SubCell"/>
</dbReference>
<proteinExistence type="inferred from homology"/>
<evidence type="ECO:0000256" key="1">
    <source>
        <dbReference type="ARBA" id="ARBA00004141"/>
    </source>
</evidence>
<dbReference type="InterPro" id="IPR003593">
    <property type="entry name" value="AAA+_ATPase"/>
</dbReference>
<keyword evidence="7 9" id="KW-1133">Transmembrane helix</keyword>
<dbReference type="InterPro" id="IPR026082">
    <property type="entry name" value="ABCA"/>
</dbReference>
<dbReference type="PANTHER" id="PTHR19229:SF205">
    <property type="entry name" value="ABC TRANSPORTER A FAMILY MEMBER 1-RELATED"/>
    <property type="match status" value="1"/>
</dbReference>
<keyword evidence="3" id="KW-0813">Transport</keyword>
<keyword evidence="4 9" id="KW-0812">Transmembrane</keyword>
<sequence length="936" mass="103769">MAERRTGFALFCQQFGALLKKNFLLSWRHKRTMSLQLMSSFFFIFLIFCVDEAINARYTSTTTYRNLYDPKAEVVRGIPACEDGVGINPPCYDFLWSGNSSRALVAIVKNIMANNPGRPIPSAKVKGFASPAAVDKWLEANPMRCPGALHFMERTSTVISYGIQINSTSKLKHGIYEDTLFKFQIPFHLAAEREIARYLVGDSSLSWTIALKEFAHPAIGRFSAVGTIGPTFLLAAAMFGFVIQVSSVVAEKELRLRQAMSMMGLYDSVYWFTWLIWEGLLTLVSTIFLILFGMLFRFNFFLKNDFKVLFLMFFLFQFNMIGFAFMISSFISKSSSATTVGFSVFIVGFLTQLVTTFGFPYSDAFAKGYQIVWSLFPPNLLAKGLSLLGDATATKQDEGISWSNMSRCPATASDCLLTMEDIFKWLTSTFFLWFLLAIYFDNIVPDVNGVRKPLFYFLQPSYWTQKDHSQVEGGSLCNCVASIPELNQGIPDDEDVMAEETLVKHQAAHNIIDSRVAVQIRGLVKTFPGTTKIVSCCKCKNSAPYHAVKGLWLNLEKDKLFCLLGHNGAGKTSTINCLTGVMPITAGDAVIYGHSIRSARGRSNIQNFMGVCPQFDTLWDALSSYEHLSLFGSIKGIPPAVIKDEAETLLLQVKLSHVANVRAGSYSGGMKRRLSVAIALIGNPKLIFLDEPTSGMDPITRRHVWDIIESAKSGRAIVLTTHSMEEADILSDRIAIMARGKLRCIGTSIHLKSCFGTGYIVNVCLHKASPGSSLGTEDNGLHSGPVKRFFKDLLNVEPKEENKSYITFVIPRDKEEKLKDFFAELQDKTEELGISDIQLSLTTLEEVFLSISKQAELETAAAEGRLATLNLASGRSVQVPIGAPFIKIPGTETTDHPNGFMVEVHWQHDDTGSLCISGHSDLRPVAEPLVQGSTNM</sequence>
<dbReference type="Pfam" id="PF12698">
    <property type="entry name" value="ABC2_membrane_3"/>
    <property type="match status" value="1"/>
</dbReference>
<dbReference type="AlphaFoldDB" id="A0A0D6R137"/>
<dbReference type="InterPro" id="IPR013525">
    <property type="entry name" value="ABC2_TM"/>
</dbReference>
<evidence type="ECO:0000256" key="8">
    <source>
        <dbReference type="ARBA" id="ARBA00023136"/>
    </source>
</evidence>
<feature type="transmembrane region" description="Helical" evidence="9">
    <location>
        <begin position="231"/>
        <end position="250"/>
    </location>
</feature>
<dbReference type="EMBL" id="GCKF01039955">
    <property type="protein sequence ID" value="JAG95625.1"/>
    <property type="molecule type" value="Transcribed_RNA"/>
</dbReference>
<dbReference type="SMART" id="SM00382">
    <property type="entry name" value="AAA"/>
    <property type="match status" value="1"/>
</dbReference>
<evidence type="ECO:0000256" key="4">
    <source>
        <dbReference type="ARBA" id="ARBA00022692"/>
    </source>
</evidence>
<evidence type="ECO:0000256" key="5">
    <source>
        <dbReference type="ARBA" id="ARBA00022741"/>
    </source>
</evidence>
<evidence type="ECO:0000256" key="6">
    <source>
        <dbReference type="ARBA" id="ARBA00022840"/>
    </source>
</evidence>
<dbReference type="PROSITE" id="PS50893">
    <property type="entry name" value="ABC_TRANSPORTER_2"/>
    <property type="match status" value="1"/>
</dbReference>
<dbReference type="InterPro" id="IPR017871">
    <property type="entry name" value="ABC_transporter-like_CS"/>
</dbReference>
<dbReference type="InterPro" id="IPR056788">
    <property type="entry name" value="ABCA2/9/11_C"/>
</dbReference>
<dbReference type="FunFam" id="3.40.50.300:FF:000665">
    <property type="entry name" value="ABC transporter A family member 2"/>
    <property type="match status" value="1"/>
</dbReference>
<dbReference type="GO" id="GO:0140359">
    <property type="term" value="F:ABC-type transporter activity"/>
    <property type="evidence" value="ECO:0007669"/>
    <property type="project" value="InterPro"/>
</dbReference>
<comment type="similarity">
    <text evidence="2">Belongs to the ABC transporter superfamily. ABCA family. CPR flippase (TC 3.A.1.211) subfamily.</text>
</comment>
<keyword evidence="8 9" id="KW-0472">Membrane</keyword>
<feature type="domain" description="ABC transporter" evidence="10">
    <location>
        <begin position="518"/>
        <end position="764"/>
    </location>
</feature>
<dbReference type="InterPro" id="IPR003439">
    <property type="entry name" value="ABC_transporter-like_ATP-bd"/>
</dbReference>
<dbReference type="GO" id="GO:0005524">
    <property type="term" value="F:ATP binding"/>
    <property type="evidence" value="ECO:0007669"/>
    <property type="project" value="UniProtKB-KW"/>
</dbReference>
<name>A0A0D6R137_ARACU</name>
<dbReference type="Pfam" id="PF00005">
    <property type="entry name" value="ABC_tran"/>
    <property type="match status" value="1"/>
</dbReference>
<dbReference type="CDD" id="cd03263">
    <property type="entry name" value="ABC_subfamily_A"/>
    <property type="match status" value="1"/>
</dbReference>
<dbReference type="GO" id="GO:0016887">
    <property type="term" value="F:ATP hydrolysis activity"/>
    <property type="evidence" value="ECO:0007669"/>
    <property type="project" value="InterPro"/>
</dbReference>
<keyword evidence="5" id="KW-0547">Nucleotide-binding</keyword>
<feature type="transmembrane region" description="Helical" evidence="9">
    <location>
        <begin position="422"/>
        <end position="440"/>
    </location>
</feature>
<dbReference type="GO" id="GO:0005319">
    <property type="term" value="F:lipid transporter activity"/>
    <property type="evidence" value="ECO:0007669"/>
    <property type="project" value="TreeGrafter"/>
</dbReference>
<evidence type="ECO:0000256" key="3">
    <source>
        <dbReference type="ARBA" id="ARBA00022448"/>
    </source>
</evidence>
<feature type="transmembrane region" description="Helical" evidence="9">
    <location>
        <begin position="33"/>
        <end position="50"/>
    </location>
</feature>
<dbReference type="SUPFAM" id="SSF52540">
    <property type="entry name" value="P-loop containing nucleoside triphosphate hydrolases"/>
    <property type="match status" value="1"/>
</dbReference>
<protein>
    <recommendedName>
        <fullName evidence="10">ABC transporter domain-containing protein</fullName>
    </recommendedName>
</protein>
<dbReference type="PANTHER" id="PTHR19229">
    <property type="entry name" value="ATP-BINDING CASSETTE TRANSPORTER SUBFAMILY A ABCA"/>
    <property type="match status" value="1"/>
</dbReference>
<dbReference type="Gene3D" id="3.40.50.300">
    <property type="entry name" value="P-loop containing nucleotide triphosphate hydrolases"/>
    <property type="match status" value="1"/>
</dbReference>